<protein>
    <submittedName>
        <fullName evidence="2">Uncharacterized protein</fullName>
    </submittedName>
</protein>
<keyword evidence="1" id="KW-1133">Transmembrane helix</keyword>
<organism evidence="2 3">
    <name type="scientific">Streptomyces lonegramiae</name>
    <dbReference type="NCBI Taxonomy" id="3075524"/>
    <lineage>
        <taxon>Bacteria</taxon>
        <taxon>Bacillati</taxon>
        <taxon>Actinomycetota</taxon>
        <taxon>Actinomycetes</taxon>
        <taxon>Kitasatosporales</taxon>
        <taxon>Streptomycetaceae</taxon>
        <taxon>Streptomyces</taxon>
    </lineage>
</organism>
<evidence type="ECO:0000313" key="2">
    <source>
        <dbReference type="EMBL" id="MDT0547238.1"/>
    </source>
</evidence>
<sequence>MEAAQEVSVQLPRAARVAGGPALLLLYILLEVEEAWEVSYHYRPLWDTLRGAQDALRDQPLGLAEGDQAAAGAVLALMESLDAQILTENALMCGRLASCADAAELAVEKGREAVDLALRAAIGLPELSTWLVAVARRYCLWHEAVARAARAIVAFLDMGASLDDAISAVAEAERAMAGHRWRSELRAHRASLLALNQHKDAEWLRIDHGSVVFIYPFAVRGLTPEQVVAAGGDAAGWRLAGAAPLDVHDALDLDDIWDGSDPLGRGYDGTFLELPDVAIRSVDGIELGTVTAQILFSRLGNHYVRFHAELVESSPMDVHAMLMRAAPEHGVVRVGFRAAEPDGQVWPRLSDFAMQLVDDVSVALQESAGGNSVRSVARPGMFQVVVSVNEASKALGPAGNSGRSEVLTVEEFNSAVGAQVLTSPVASDIGSLAEWIRYPAHDSAEVDAMGLTTDWTVRTCNTVLLVAPGTPEWVTGTRSSMAEFVASLDGLFAGWSHELASHYTRAKEFQRRVAEAGAMDDLPADALGDLSAQLDEERLRLNNFAVEARSTMALIRSPSLVSSPVCAAMLGLLLDRSGYHARVEEIVLKIEEVAHEQLGLAIEKLSQQRADRESREEVRTERQQRAKLDTMLAVIAAVGVSGLGQILQAGYDIQAAGAVAIIMVIVIMAVLVGGWFWRAAGRRDS</sequence>
<reference evidence="2" key="1">
    <citation type="submission" date="2024-05" db="EMBL/GenBank/DDBJ databases">
        <title>30 novel species of actinomycetes from the DSMZ collection.</title>
        <authorList>
            <person name="Nouioui I."/>
        </authorList>
    </citation>
    <scope>NUCLEOTIDE SEQUENCE</scope>
    <source>
        <strain evidence="2">DSM 41529</strain>
    </source>
</reference>
<accession>A0ABU2XMT9</accession>
<proteinExistence type="predicted"/>
<evidence type="ECO:0000313" key="3">
    <source>
        <dbReference type="Proteomes" id="UP001180754"/>
    </source>
</evidence>
<dbReference type="Proteomes" id="UP001180754">
    <property type="component" value="Unassembled WGS sequence"/>
</dbReference>
<dbReference type="EMBL" id="JAVRFD010000018">
    <property type="protein sequence ID" value="MDT0547238.1"/>
    <property type="molecule type" value="Genomic_DNA"/>
</dbReference>
<feature type="transmembrane region" description="Helical" evidence="1">
    <location>
        <begin position="553"/>
        <end position="574"/>
    </location>
</feature>
<gene>
    <name evidence="2" type="ORF">RND15_31710</name>
</gene>
<name>A0ABU2XMT9_9ACTN</name>
<evidence type="ECO:0000256" key="1">
    <source>
        <dbReference type="SAM" id="Phobius"/>
    </source>
</evidence>
<feature type="transmembrane region" description="Helical" evidence="1">
    <location>
        <begin position="628"/>
        <end position="647"/>
    </location>
</feature>
<feature type="transmembrane region" description="Helical" evidence="1">
    <location>
        <begin position="653"/>
        <end position="677"/>
    </location>
</feature>
<keyword evidence="3" id="KW-1185">Reference proteome</keyword>
<comment type="caution">
    <text evidence="2">The sequence shown here is derived from an EMBL/GenBank/DDBJ whole genome shotgun (WGS) entry which is preliminary data.</text>
</comment>
<dbReference type="RefSeq" id="WP_311727759.1">
    <property type="nucleotide sequence ID" value="NZ_JAVRFD010000018.1"/>
</dbReference>
<keyword evidence="1" id="KW-0472">Membrane</keyword>
<keyword evidence="1" id="KW-0812">Transmembrane</keyword>